<dbReference type="SUPFAM" id="SSF54236">
    <property type="entry name" value="Ubiquitin-like"/>
    <property type="match status" value="1"/>
</dbReference>
<dbReference type="GO" id="GO:0035371">
    <property type="term" value="C:microtubule plus-end"/>
    <property type="evidence" value="ECO:0007669"/>
    <property type="project" value="TreeGrafter"/>
</dbReference>
<dbReference type="Gene3D" id="3.10.20.90">
    <property type="entry name" value="Phosphatidylinositol 3-kinase Catalytic Subunit, Chain A, domain 1"/>
    <property type="match status" value="1"/>
</dbReference>
<evidence type="ECO:0000256" key="4">
    <source>
        <dbReference type="ARBA" id="ARBA00025779"/>
    </source>
</evidence>
<dbReference type="GO" id="GO:0007021">
    <property type="term" value="P:tubulin complex assembly"/>
    <property type="evidence" value="ECO:0007669"/>
    <property type="project" value="InterPro"/>
</dbReference>
<keyword evidence="2" id="KW-0963">Cytoplasm</keyword>
<dbReference type="PANTHER" id="PTHR18916">
    <property type="entry name" value="DYNACTIN 1-RELATED MICROTUBULE-BINDING"/>
    <property type="match status" value="1"/>
</dbReference>
<name>A0A7S1TIP9_9RHOD</name>
<dbReference type="InterPro" id="IPR000626">
    <property type="entry name" value="Ubiquitin-like_dom"/>
</dbReference>
<dbReference type="EMBL" id="HBGH01014329">
    <property type="protein sequence ID" value="CAD9235838.1"/>
    <property type="molecule type" value="Transcribed_RNA"/>
</dbReference>
<accession>A0A7S1TIP9</accession>
<dbReference type="InterPro" id="IPR036859">
    <property type="entry name" value="CAP-Gly_dom_sf"/>
</dbReference>
<comment type="subcellular location">
    <subcellularLocation>
        <location evidence="1">Cytoplasm</location>
    </subcellularLocation>
</comment>
<dbReference type="SMART" id="SM01052">
    <property type="entry name" value="CAP_GLY"/>
    <property type="match status" value="1"/>
</dbReference>
<dbReference type="GO" id="GO:0043014">
    <property type="term" value="F:alpha-tubulin binding"/>
    <property type="evidence" value="ECO:0007669"/>
    <property type="project" value="InterPro"/>
</dbReference>
<reference evidence="6" key="1">
    <citation type="submission" date="2021-01" db="EMBL/GenBank/DDBJ databases">
        <authorList>
            <person name="Corre E."/>
            <person name="Pelletier E."/>
            <person name="Niang G."/>
            <person name="Scheremetjew M."/>
            <person name="Finn R."/>
            <person name="Kale V."/>
            <person name="Holt S."/>
            <person name="Cochrane G."/>
            <person name="Meng A."/>
            <person name="Brown T."/>
            <person name="Cohen L."/>
        </authorList>
    </citation>
    <scope>NUCLEOTIDE SEQUENCE</scope>
    <source>
        <strain evidence="6">SAG 36.94</strain>
    </source>
</reference>
<dbReference type="Pfam" id="PF14560">
    <property type="entry name" value="Ubiquitin_2"/>
    <property type="match status" value="1"/>
</dbReference>
<evidence type="ECO:0000313" key="6">
    <source>
        <dbReference type="EMBL" id="CAD9235838.1"/>
    </source>
</evidence>
<dbReference type="InterPro" id="IPR029071">
    <property type="entry name" value="Ubiquitin-like_domsf"/>
</dbReference>
<dbReference type="PANTHER" id="PTHR18916:SF85">
    <property type="entry name" value="TUBULIN-FOLDING COFACTOR B"/>
    <property type="match status" value="1"/>
</dbReference>
<comment type="similarity">
    <text evidence="4">Belongs to the TBCB family.</text>
</comment>
<dbReference type="PROSITE" id="PS50245">
    <property type="entry name" value="CAP_GLY_2"/>
    <property type="match status" value="1"/>
</dbReference>
<evidence type="ECO:0000259" key="5">
    <source>
        <dbReference type="PROSITE" id="PS50245"/>
    </source>
</evidence>
<dbReference type="CDD" id="cd01789">
    <property type="entry name" value="Ubl_TBCB"/>
    <property type="match status" value="1"/>
</dbReference>
<keyword evidence="3" id="KW-0143">Chaperone</keyword>
<dbReference type="InterPro" id="IPR045172">
    <property type="entry name" value="TBCB_Ubl"/>
</dbReference>
<evidence type="ECO:0000256" key="2">
    <source>
        <dbReference type="ARBA" id="ARBA00022490"/>
    </source>
</evidence>
<gene>
    <name evidence="6" type="ORF">CCAE0312_LOCUS7930</name>
</gene>
<feature type="domain" description="CAP-Gly" evidence="5">
    <location>
        <begin position="197"/>
        <end position="240"/>
    </location>
</feature>
<dbReference type="Pfam" id="PF01302">
    <property type="entry name" value="CAP_GLY"/>
    <property type="match status" value="1"/>
</dbReference>
<protein>
    <recommendedName>
        <fullName evidence="5">CAP-Gly domain-containing protein</fullName>
    </recommendedName>
</protein>
<evidence type="ECO:0000256" key="1">
    <source>
        <dbReference type="ARBA" id="ARBA00004496"/>
    </source>
</evidence>
<dbReference type="InterPro" id="IPR000938">
    <property type="entry name" value="CAP-Gly_domain"/>
</dbReference>
<dbReference type="GO" id="GO:0051010">
    <property type="term" value="F:microtubule plus-end binding"/>
    <property type="evidence" value="ECO:0007669"/>
    <property type="project" value="TreeGrafter"/>
</dbReference>
<proteinExistence type="inferred from homology"/>
<dbReference type="Gene3D" id="2.30.30.190">
    <property type="entry name" value="CAP Gly-rich-like domain"/>
    <property type="match status" value="1"/>
</dbReference>
<dbReference type="GO" id="GO:0005634">
    <property type="term" value="C:nucleus"/>
    <property type="evidence" value="ECO:0007669"/>
    <property type="project" value="TreeGrafter"/>
</dbReference>
<organism evidence="6">
    <name type="scientific">Compsopogon caeruleus</name>
    <dbReference type="NCBI Taxonomy" id="31354"/>
    <lineage>
        <taxon>Eukaryota</taxon>
        <taxon>Rhodophyta</taxon>
        <taxon>Compsopogonophyceae</taxon>
        <taxon>Compsopogonales</taxon>
        <taxon>Compsopogonaceae</taxon>
        <taxon>Compsopogon</taxon>
    </lineage>
</organism>
<dbReference type="GO" id="GO:0031122">
    <property type="term" value="P:cytoplasmic microtubule organization"/>
    <property type="evidence" value="ECO:0007669"/>
    <property type="project" value="TreeGrafter"/>
</dbReference>
<dbReference type="SUPFAM" id="SSF74924">
    <property type="entry name" value="Cap-Gly domain"/>
    <property type="match status" value="1"/>
</dbReference>
<dbReference type="GO" id="GO:0005737">
    <property type="term" value="C:cytoplasm"/>
    <property type="evidence" value="ECO:0007669"/>
    <property type="project" value="UniProtKB-SubCell"/>
</dbReference>
<sequence>MGEYVEPRTMAELRDYVVAESGAAKARESLVRMTLTHGNLQNTSFPELRLDRGEDVESLKMRIYRATGTRPGRMQLVMKTSKGNTVCRLEEGKTLGSYDPQDGFILHVEDVDEFSLSRGGWLDDTSLVDKYVMDEESYNKRAVSVRRFKEERQRALVEEAEGASQEGAVRELPQVGQRCVVSPGDRRGEVRYVGDDQGVGLGPGTWVGVRFDEPVGKNDGTIRGIRFFEDCPSRFGGVVRPSFVEVGDFPPEEFDLAAASDDDEI</sequence>
<evidence type="ECO:0000256" key="3">
    <source>
        <dbReference type="ARBA" id="ARBA00023186"/>
    </source>
</evidence>
<dbReference type="GO" id="GO:0007023">
    <property type="term" value="P:post-chaperonin tubulin folding pathway"/>
    <property type="evidence" value="ECO:0007669"/>
    <property type="project" value="InterPro"/>
</dbReference>
<dbReference type="AlphaFoldDB" id="A0A7S1TIP9"/>